<dbReference type="SUPFAM" id="SSF55347">
    <property type="entry name" value="Glyceraldehyde-3-phosphate dehydrogenase-like, C-terminal domain"/>
    <property type="match status" value="1"/>
</dbReference>
<dbReference type="RefSeq" id="WP_380965924.1">
    <property type="nucleotide sequence ID" value="NZ_JBHTCO010000013.1"/>
</dbReference>
<dbReference type="Gene3D" id="3.30.360.10">
    <property type="entry name" value="Dihydrodipicolinate Reductase, domain 2"/>
    <property type="match status" value="1"/>
</dbReference>
<comment type="caution">
    <text evidence="3">The sequence shown here is derived from an EMBL/GenBank/DDBJ whole genome shotgun (WGS) entry which is preliminary data.</text>
</comment>
<evidence type="ECO:0000313" key="4">
    <source>
        <dbReference type="Proteomes" id="UP001596505"/>
    </source>
</evidence>
<evidence type="ECO:0000259" key="2">
    <source>
        <dbReference type="Pfam" id="PF22725"/>
    </source>
</evidence>
<proteinExistence type="predicted"/>
<dbReference type="InterPro" id="IPR000683">
    <property type="entry name" value="Gfo/Idh/MocA-like_OxRdtase_N"/>
</dbReference>
<dbReference type="Pfam" id="PF01408">
    <property type="entry name" value="GFO_IDH_MocA"/>
    <property type="match status" value="1"/>
</dbReference>
<evidence type="ECO:0000259" key="1">
    <source>
        <dbReference type="Pfam" id="PF01408"/>
    </source>
</evidence>
<dbReference type="InterPro" id="IPR052515">
    <property type="entry name" value="Gfo/Idh/MocA_Oxidoreductase"/>
</dbReference>
<feature type="domain" description="Gfo/Idh/MocA-like oxidoreductase N-terminal" evidence="1">
    <location>
        <begin position="4"/>
        <end position="123"/>
    </location>
</feature>
<name>A0ABW2PW97_9BACL</name>
<dbReference type="InterPro" id="IPR036291">
    <property type="entry name" value="NAD(P)-bd_dom_sf"/>
</dbReference>
<protein>
    <submittedName>
        <fullName evidence="3">Gfo/Idh/MocA family protein</fullName>
    </submittedName>
</protein>
<accession>A0ABW2PW97</accession>
<dbReference type="PANTHER" id="PTHR43249:SF1">
    <property type="entry name" value="D-GLUCOSIDE 3-DEHYDROGENASE"/>
    <property type="match status" value="1"/>
</dbReference>
<dbReference type="PANTHER" id="PTHR43249">
    <property type="entry name" value="UDP-N-ACETYL-2-AMINO-2-DEOXY-D-GLUCURONATE OXIDASE"/>
    <property type="match status" value="1"/>
</dbReference>
<organism evidence="3 4">
    <name type="scientific">Scopulibacillus cellulosilyticus</name>
    <dbReference type="NCBI Taxonomy" id="2665665"/>
    <lineage>
        <taxon>Bacteria</taxon>
        <taxon>Bacillati</taxon>
        <taxon>Bacillota</taxon>
        <taxon>Bacilli</taxon>
        <taxon>Bacillales</taxon>
        <taxon>Sporolactobacillaceae</taxon>
        <taxon>Scopulibacillus</taxon>
    </lineage>
</organism>
<keyword evidence="4" id="KW-1185">Reference proteome</keyword>
<gene>
    <name evidence="3" type="ORF">ACFQRG_10720</name>
</gene>
<feature type="domain" description="GFO/IDH/MocA-like oxidoreductase" evidence="2">
    <location>
        <begin position="132"/>
        <end position="258"/>
    </location>
</feature>
<dbReference type="Gene3D" id="3.40.50.720">
    <property type="entry name" value="NAD(P)-binding Rossmann-like Domain"/>
    <property type="match status" value="1"/>
</dbReference>
<dbReference type="InterPro" id="IPR055170">
    <property type="entry name" value="GFO_IDH_MocA-like_dom"/>
</dbReference>
<dbReference type="SUPFAM" id="SSF51735">
    <property type="entry name" value="NAD(P)-binding Rossmann-fold domains"/>
    <property type="match status" value="1"/>
</dbReference>
<dbReference type="Pfam" id="PF22725">
    <property type="entry name" value="GFO_IDH_MocA_C3"/>
    <property type="match status" value="1"/>
</dbReference>
<dbReference type="EMBL" id="JBHTCO010000013">
    <property type="protein sequence ID" value="MFC7393429.1"/>
    <property type="molecule type" value="Genomic_DNA"/>
</dbReference>
<sequence length="347" mass="37682">MGKLKVGIIGAGGIAQSRHLPALDKLSEKVAIQAVHDLNGKKAQLVAAQYNIPHVTGDYRDMLTDVDAVFICTPNKFHSEIAVAALNQGVHVFCEKPMAISEAACQEMLQAAKASGKILSIGYHYRFMKESQAAKRVIEAGDIGKPLVARVQALRRRKVPGWGVFTNKALQGGGCLIDFGCHSIDLAMWLLGNPKPVHIIGKTYNELSKTPNQVNIWGKIDHTAFDVEDHATGYVLFDNGCSLLLEASWAANIEEDIESISLSGVDGGVNVFPFQVNQSKHGMLLNSEANWLPGNSDPGLRQAENFVNSCLGLEEPVVKPEEAIQVSQIIEMIYKSSEQGKSLLINN</sequence>
<evidence type="ECO:0000313" key="3">
    <source>
        <dbReference type="EMBL" id="MFC7393429.1"/>
    </source>
</evidence>
<reference evidence="4" key="1">
    <citation type="journal article" date="2019" name="Int. J. Syst. Evol. Microbiol.">
        <title>The Global Catalogue of Microorganisms (GCM) 10K type strain sequencing project: providing services to taxonomists for standard genome sequencing and annotation.</title>
        <authorList>
            <consortium name="The Broad Institute Genomics Platform"/>
            <consortium name="The Broad Institute Genome Sequencing Center for Infectious Disease"/>
            <person name="Wu L."/>
            <person name="Ma J."/>
        </authorList>
    </citation>
    <scope>NUCLEOTIDE SEQUENCE [LARGE SCALE GENOMIC DNA]</scope>
    <source>
        <strain evidence="4">CGMCC 1.16305</strain>
    </source>
</reference>
<dbReference type="Proteomes" id="UP001596505">
    <property type="component" value="Unassembled WGS sequence"/>
</dbReference>